<proteinExistence type="predicted"/>
<evidence type="ECO:0000313" key="1">
    <source>
        <dbReference type="EMBL" id="MFI6505151.1"/>
    </source>
</evidence>
<gene>
    <name evidence="1" type="ORF">ACIBG2_47765</name>
</gene>
<evidence type="ECO:0000313" key="2">
    <source>
        <dbReference type="Proteomes" id="UP001612741"/>
    </source>
</evidence>
<dbReference type="RefSeq" id="WP_397091196.1">
    <property type="nucleotide sequence ID" value="NZ_JBITGY010000017.1"/>
</dbReference>
<comment type="caution">
    <text evidence="1">The sequence shown here is derived from an EMBL/GenBank/DDBJ whole genome shotgun (WGS) entry which is preliminary data.</text>
</comment>
<name>A0ABW7ZAS4_9ACTN</name>
<dbReference type="EMBL" id="JBITGY010000017">
    <property type="protein sequence ID" value="MFI6505151.1"/>
    <property type="molecule type" value="Genomic_DNA"/>
</dbReference>
<protein>
    <submittedName>
        <fullName evidence="1">Uncharacterized protein</fullName>
    </submittedName>
</protein>
<sequence>MEGLRNLRGQTELLFDIGPGEQPVFTDTGDDFEEVVKERVLVRGFCE</sequence>
<keyword evidence="2" id="KW-1185">Reference proteome</keyword>
<dbReference type="Proteomes" id="UP001612741">
    <property type="component" value="Unassembled WGS sequence"/>
</dbReference>
<organism evidence="1 2">
    <name type="scientific">Nonomuraea typhae</name>
    <dbReference type="NCBI Taxonomy" id="2603600"/>
    <lineage>
        <taxon>Bacteria</taxon>
        <taxon>Bacillati</taxon>
        <taxon>Actinomycetota</taxon>
        <taxon>Actinomycetes</taxon>
        <taxon>Streptosporangiales</taxon>
        <taxon>Streptosporangiaceae</taxon>
        <taxon>Nonomuraea</taxon>
    </lineage>
</organism>
<reference evidence="1 2" key="1">
    <citation type="submission" date="2024-10" db="EMBL/GenBank/DDBJ databases">
        <title>The Natural Products Discovery Center: Release of the First 8490 Sequenced Strains for Exploring Actinobacteria Biosynthetic Diversity.</title>
        <authorList>
            <person name="Kalkreuter E."/>
            <person name="Kautsar S.A."/>
            <person name="Yang D."/>
            <person name="Bader C.D."/>
            <person name="Teijaro C.N."/>
            <person name="Fluegel L."/>
            <person name="Davis C.M."/>
            <person name="Simpson J.R."/>
            <person name="Lauterbach L."/>
            <person name="Steele A.D."/>
            <person name="Gui C."/>
            <person name="Meng S."/>
            <person name="Li G."/>
            <person name="Viehrig K."/>
            <person name="Ye F."/>
            <person name="Su P."/>
            <person name="Kiefer A.F."/>
            <person name="Nichols A."/>
            <person name="Cepeda A.J."/>
            <person name="Yan W."/>
            <person name="Fan B."/>
            <person name="Jiang Y."/>
            <person name="Adhikari A."/>
            <person name="Zheng C.-J."/>
            <person name="Schuster L."/>
            <person name="Cowan T.M."/>
            <person name="Smanski M.J."/>
            <person name="Chevrette M.G."/>
            <person name="De Carvalho L.P.S."/>
            <person name="Shen B."/>
        </authorList>
    </citation>
    <scope>NUCLEOTIDE SEQUENCE [LARGE SCALE GENOMIC DNA]</scope>
    <source>
        <strain evidence="1 2">NPDC050545</strain>
    </source>
</reference>
<accession>A0ABW7ZAS4</accession>